<evidence type="ECO:0000313" key="1">
    <source>
        <dbReference type="EMBL" id="MBO2029114.1"/>
    </source>
</evidence>
<dbReference type="EMBL" id="JAGETO010000015">
    <property type="protein sequence ID" value="MBO2029114.1"/>
    <property type="molecule type" value="Genomic_DNA"/>
</dbReference>
<accession>A0A939NPR2</accession>
<sequence length="86" mass="9332">MGGTARNRWGSLRLCHLLRMESLMQWLNQMVLPELNGYPPLAAGMGGAIALPALEGNLWQTWTTAKTGLTPEAIPKIGASPCRSRT</sequence>
<protein>
    <submittedName>
        <fullName evidence="1">Uncharacterized protein</fullName>
    </submittedName>
</protein>
<comment type="caution">
    <text evidence="1">The sequence shown here is derived from an EMBL/GenBank/DDBJ whole genome shotgun (WGS) entry which is preliminary data.</text>
</comment>
<proteinExistence type="predicted"/>
<dbReference type="Proteomes" id="UP000664620">
    <property type="component" value="Unassembled WGS sequence"/>
</dbReference>
<dbReference type="AlphaFoldDB" id="A0A939NPR2"/>
<name>A0A939NPR2_KLEPN</name>
<reference evidence="1" key="1">
    <citation type="submission" date="2021-03" db="EMBL/GenBank/DDBJ databases">
        <title>Molecular epidemiology and mechanisms of colistin and carbapenem resistance in Enterobacteriaceae from clinical isolates, the environment and porcine samples in Pretoria, South Africa.</title>
        <authorList>
            <person name="Bogoshi D."/>
            <person name="Mbelle N.M."/>
            <person name="Naidoo V."/>
            <person name="Osei Sekyere J."/>
        </authorList>
    </citation>
    <scope>NUCLEOTIDE SEQUENCE</scope>
    <source>
        <strain evidence="1">C034</strain>
    </source>
</reference>
<organism evidence="1 2">
    <name type="scientific">Klebsiella pneumoniae</name>
    <dbReference type="NCBI Taxonomy" id="573"/>
    <lineage>
        <taxon>Bacteria</taxon>
        <taxon>Pseudomonadati</taxon>
        <taxon>Pseudomonadota</taxon>
        <taxon>Gammaproteobacteria</taxon>
        <taxon>Enterobacterales</taxon>
        <taxon>Enterobacteriaceae</taxon>
        <taxon>Klebsiella/Raoultella group</taxon>
        <taxon>Klebsiella</taxon>
        <taxon>Klebsiella pneumoniae complex</taxon>
    </lineage>
</organism>
<evidence type="ECO:0000313" key="2">
    <source>
        <dbReference type="Proteomes" id="UP000664620"/>
    </source>
</evidence>
<gene>
    <name evidence="1" type="ORF">J4734_05580</name>
</gene>